<evidence type="ECO:0000313" key="3">
    <source>
        <dbReference type="Proteomes" id="UP001295684"/>
    </source>
</evidence>
<comment type="caution">
    <text evidence="2">The sequence shown here is derived from an EMBL/GenBank/DDBJ whole genome shotgun (WGS) entry which is preliminary data.</text>
</comment>
<protein>
    <submittedName>
        <fullName evidence="2">Uncharacterized protein</fullName>
    </submittedName>
</protein>
<keyword evidence="3" id="KW-1185">Reference proteome</keyword>
<keyword evidence="1" id="KW-0812">Transmembrane</keyword>
<dbReference type="Proteomes" id="UP001295684">
    <property type="component" value="Unassembled WGS sequence"/>
</dbReference>
<keyword evidence="1" id="KW-1133">Transmembrane helix</keyword>
<proteinExistence type="predicted"/>
<dbReference type="AlphaFoldDB" id="A0AAD1X6Z9"/>
<organism evidence="2 3">
    <name type="scientific">Euplotes crassus</name>
    <dbReference type="NCBI Taxonomy" id="5936"/>
    <lineage>
        <taxon>Eukaryota</taxon>
        <taxon>Sar</taxon>
        <taxon>Alveolata</taxon>
        <taxon>Ciliophora</taxon>
        <taxon>Intramacronucleata</taxon>
        <taxon>Spirotrichea</taxon>
        <taxon>Hypotrichia</taxon>
        <taxon>Euplotida</taxon>
        <taxon>Euplotidae</taxon>
        <taxon>Moneuplotes</taxon>
    </lineage>
</organism>
<name>A0AAD1X6Z9_EUPCR</name>
<gene>
    <name evidence="2" type="ORF">ECRASSUSDP1_LOCUS1327</name>
</gene>
<evidence type="ECO:0000313" key="2">
    <source>
        <dbReference type="EMBL" id="CAI2360031.1"/>
    </source>
</evidence>
<reference evidence="2" key="1">
    <citation type="submission" date="2023-07" db="EMBL/GenBank/DDBJ databases">
        <authorList>
            <consortium name="AG Swart"/>
            <person name="Singh M."/>
            <person name="Singh A."/>
            <person name="Seah K."/>
            <person name="Emmerich C."/>
        </authorList>
    </citation>
    <scope>NUCLEOTIDE SEQUENCE</scope>
    <source>
        <strain evidence="2">DP1</strain>
    </source>
</reference>
<keyword evidence="1" id="KW-0472">Membrane</keyword>
<sequence length="273" mass="31496">MFKRYFVALISNFSRHYILSELTFTSRYSSTCSTRIAGSYTDPRYELVGKVREDRLFEDNGVSYVTRNLPRYPAADERHYYWNLYVNRYFEWDPDCDSEYGLNREDFITTVEYSVDISWSLGITLLFSIVFFIVCGILLCVYNVILNQDPGDDSCSLKNVDVGALVIKGVLILIIIWYCYSNIGVISSYNQTVDVLAQGKCSDLFTNKIFLSYNKDLYSSSGKNYLALIMSLIILATCLIYSCMVNLPCSLGVYWKVRRGLRSRTCCIYETCR</sequence>
<feature type="transmembrane region" description="Helical" evidence="1">
    <location>
        <begin position="225"/>
        <end position="255"/>
    </location>
</feature>
<feature type="transmembrane region" description="Helical" evidence="1">
    <location>
        <begin position="165"/>
        <end position="186"/>
    </location>
</feature>
<accession>A0AAD1X6Z9</accession>
<dbReference type="EMBL" id="CAMPGE010001252">
    <property type="protein sequence ID" value="CAI2360031.1"/>
    <property type="molecule type" value="Genomic_DNA"/>
</dbReference>
<evidence type="ECO:0000256" key="1">
    <source>
        <dbReference type="SAM" id="Phobius"/>
    </source>
</evidence>
<feature type="transmembrane region" description="Helical" evidence="1">
    <location>
        <begin position="119"/>
        <end position="145"/>
    </location>
</feature>